<dbReference type="KEGG" id="fsc:FSU_2743"/>
<organism evidence="1 2">
    <name type="scientific">Fibrobacter succinogenes (strain ATCC 19169 / S85)</name>
    <dbReference type="NCBI Taxonomy" id="59374"/>
    <lineage>
        <taxon>Bacteria</taxon>
        <taxon>Pseudomonadati</taxon>
        <taxon>Fibrobacterota</taxon>
        <taxon>Fibrobacteria</taxon>
        <taxon>Fibrobacterales</taxon>
        <taxon>Fibrobacteraceae</taxon>
        <taxon>Fibrobacter</taxon>
    </lineage>
</organism>
<dbReference type="EMBL" id="CP002158">
    <property type="protein sequence ID" value="ADL24839.1"/>
    <property type="molecule type" value="Genomic_DNA"/>
</dbReference>
<dbReference type="HOGENOM" id="CLU_2990058_0_0_0"/>
<name>D9S6D3_FIBSS</name>
<reference evidence="2" key="1">
    <citation type="submission" date="2010-08" db="EMBL/GenBank/DDBJ databases">
        <title>Complete sequence of Fibrobacter succinogenes subsp. succinogenes S85.</title>
        <authorList>
            <person name="Durkin A.S."/>
            <person name="Nelson K.E."/>
            <person name="Morrison M."/>
            <person name="Forsberg C.W."/>
            <person name="Wilson D.B."/>
            <person name="Russell J.B."/>
            <person name="Cann I.K.O."/>
            <person name="Mackie R.I."/>
            <person name="White B.A."/>
        </authorList>
    </citation>
    <scope>NUCLEOTIDE SEQUENCE [LARGE SCALE GENOMIC DNA]</scope>
    <source>
        <strain evidence="2">ATCC 19169 / S85</strain>
    </source>
</reference>
<evidence type="ECO:0000313" key="1">
    <source>
        <dbReference type="EMBL" id="ADL24839.1"/>
    </source>
</evidence>
<gene>
    <name evidence="1" type="ordered locus">FSU_2743</name>
</gene>
<dbReference type="RefSeq" id="WP_014546848.1">
    <property type="nucleotide sequence ID" value="NC_013410.1"/>
</dbReference>
<sequence length="57" mass="5986">MTAAASLLADIGKSLGIALHRSAKASSRESIRHPDAEGGRIQLNQDFTGFFAINGSE</sequence>
<dbReference type="AlphaFoldDB" id="D9S6D3"/>
<dbReference type="Proteomes" id="UP000000517">
    <property type="component" value="Chromosome"/>
</dbReference>
<evidence type="ECO:0000313" key="2">
    <source>
        <dbReference type="Proteomes" id="UP000000517"/>
    </source>
</evidence>
<proteinExistence type="predicted"/>
<protein>
    <submittedName>
        <fullName evidence="1">Uncharacterized protein</fullName>
    </submittedName>
</protein>
<accession>D9S6D3</accession>